<protein>
    <recommendedName>
        <fullName evidence="3">Nucleotidyl transferase AbiEii/AbiGii toxin family protein</fullName>
    </recommendedName>
</protein>
<dbReference type="AlphaFoldDB" id="A0A2M7LKM2"/>
<dbReference type="Proteomes" id="UP000228500">
    <property type="component" value="Unassembled WGS sequence"/>
</dbReference>
<evidence type="ECO:0008006" key="3">
    <source>
        <dbReference type="Google" id="ProtNLM"/>
    </source>
</evidence>
<dbReference type="EMBL" id="PFJH01000102">
    <property type="protein sequence ID" value="PIX68589.1"/>
    <property type="molecule type" value="Genomic_DNA"/>
</dbReference>
<name>A0A2M7LKM2_9BACT</name>
<accession>A0A2M7LKM2</accession>
<gene>
    <name evidence="1" type="ORF">COZ40_02475</name>
</gene>
<dbReference type="SUPFAM" id="SSF81301">
    <property type="entry name" value="Nucleotidyltransferase"/>
    <property type="match status" value="1"/>
</dbReference>
<dbReference type="InterPro" id="IPR043519">
    <property type="entry name" value="NT_sf"/>
</dbReference>
<comment type="caution">
    <text evidence="1">The sequence shown here is derived from an EMBL/GenBank/DDBJ whole genome shotgun (WGS) entry which is preliminary data.</text>
</comment>
<evidence type="ECO:0000313" key="1">
    <source>
        <dbReference type="EMBL" id="PIX68589.1"/>
    </source>
</evidence>
<reference evidence="2" key="1">
    <citation type="submission" date="2017-09" db="EMBL/GenBank/DDBJ databases">
        <title>Depth-based differentiation of microbial function through sediment-hosted aquifers and enrichment of novel symbionts in the deep terrestrial subsurface.</title>
        <authorList>
            <person name="Probst A.J."/>
            <person name="Ladd B."/>
            <person name="Jarett J.K."/>
            <person name="Geller-Mcgrath D.E."/>
            <person name="Sieber C.M.K."/>
            <person name="Emerson J.B."/>
            <person name="Anantharaman K."/>
            <person name="Thomas B.C."/>
            <person name="Malmstrom R."/>
            <person name="Stieglmeier M."/>
            <person name="Klingl A."/>
            <person name="Woyke T."/>
            <person name="Ryan C.M."/>
            <person name="Banfield J.F."/>
        </authorList>
    </citation>
    <scope>NUCLEOTIDE SEQUENCE [LARGE SCALE GENOMIC DNA]</scope>
</reference>
<sequence length="210" mass="25161">MINMFYQQFLTDKSLSILTELKKRFKFTLIGGWAVYFYTNSLKSKDIDMIVDFSQLEQFKKEFTIEKNERLKKYQIKIEEIDIDIYLPFYSDLGLPVEKMIKKTTIVNGFDMLEKEMLLITKLKAYQDRRASVKGQKDLIDIISLVLLEDFDFKYLSDLIKQYHLEKYLHVLEKLVLETKEIPELNLNQHAFSKRKKKLLETVRSYQVTR</sequence>
<proteinExistence type="predicted"/>
<evidence type="ECO:0000313" key="2">
    <source>
        <dbReference type="Proteomes" id="UP000228500"/>
    </source>
</evidence>
<organism evidence="1 2">
    <name type="scientific">Candidatus Roizmanbacteria bacterium CG_4_10_14_3_um_filter_39_13</name>
    <dbReference type="NCBI Taxonomy" id="1974831"/>
    <lineage>
        <taxon>Bacteria</taxon>
        <taxon>Candidatus Roizmaniibacteriota</taxon>
    </lineage>
</organism>